<dbReference type="CDD" id="cd00293">
    <property type="entry name" value="USP-like"/>
    <property type="match status" value="1"/>
</dbReference>
<dbReference type="RefSeq" id="WP_130285518.1">
    <property type="nucleotide sequence ID" value="NZ_SGXE01000001.1"/>
</dbReference>
<comment type="similarity">
    <text evidence="1">Belongs to the universal stress protein A family.</text>
</comment>
<dbReference type="InterPro" id="IPR006016">
    <property type="entry name" value="UspA"/>
</dbReference>
<dbReference type="Pfam" id="PF00582">
    <property type="entry name" value="Usp"/>
    <property type="match status" value="1"/>
</dbReference>
<feature type="domain" description="UspA" evidence="2">
    <location>
        <begin position="1"/>
        <end position="146"/>
    </location>
</feature>
<gene>
    <name evidence="3" type="ORF">EV197_0920</name>
</gene>
<dbReference type="PANTHER" id="PTHR46268">
    <property type="entry name" value="STRESS RESPONSE PROTEIN NHAX"/>
    <property type="match status" value="1"/>
</dbReference>
<keyword evidence="4" id="KW-1185">Reference proteome</keyword>
<accession>A0A4Q7PHQ4</accession>
<proteinExistence type="inferred from homology"/>
<dbReference type="PANTHER" id="PTHR46268:SF22">
    <property type="entry name" value="SENSOR PROTEIN KDPD-RELATED"/>
    <property type="match status" value="1"/>
</dbReference>
<dbReference type="Gene3D" id="3.40.50.12370">
    <property type="match status" value="1"/>
</dbReference>
<dbReference type="AlphaFoldDB" id="A0A4Q7PHQ4"/>
<comment type="caution">
    <text evidence="3">The sequence shown here is derived from an EMBL/GenBank/DDBJ whole genome shotgun (WGS) entry which is preliminary data.</text>
</comment>
<reference evidence="3 4" key="1">
    <citation type="submission" date="2019-02" db="EMBL/GenBank/DDBJ databases">
        <title>Genomic Encyclopedia of Type Strains, Phase IV (KMG-IV): sequencing the most valuable type-strain genomes for metagenomic binning, comparative biology and taxonomic classification.</title>
        <authorList>
            <person name="Goeker M."/>
        </authorList>
    </citation>
    <scope>NUCLEOTIDE SEQUENCE [LARGE SCALE GENOMIC DNA]</scope>
    <source>
        <strain evidence="3 4">DSM 17196</strain>
    </source>
</reference>
<name>A0A4Q7PHQ4_9FLAO</name>
<dbReference type="EMBL" id="SGXE01000001">
    <property type="protein sequence ID" value="RZS99697.1"/>
    <property type="molecule type" value="Genomic_DNA"/>
</dbReference>
<dbReference type="OrthoDB" id="9788959at2"/>
<protein>
    <submittedName>
        <fullName evidence="3">Nucleotide-binding universal stress UspA family protein</fullName>
    </submittedName>
</protein>
<sequence length="282" mass="32520">MKNILLPTDFSDNALNAIRYAVQLYQGQQVTFYLLNTFTPASYHMSYLIENPMPYGMEDVALMNSKRQLEETEETIKKEFDCSTFTFIRLTAFNILVDEIRHVVATYTIDLIIMGTKGATGAKEIFIGTHTMFTIKKTNCPVLAVPNDYKYEDPKDILFPTDYEFSEENTGLSLIRDICALHNSKLNILNAYYGIPLNEQQIAAKNYLDTYLQDTAHLFHLADGMDVLEAVEDFQKKYKINLLVMIRYEHSFLENLFFKPVIKDVVFHTNIPFLVLPSIETK</sequence>
<organism evidence="3 4">
    <name type="scientific">Aquimarina brevivitae</name>
    <dbReference type="NCBI Taxonomy" id="323412"/>
    <lineage>
        <taxon>Bacteria</taxon>
        <taxon>Pseudomonadati</taxon>
        <taxon>Bacteroidota</taxon>
        <taxon>Flavobacteriia</taxon>
        <taxon>Flavobacteriales</taxon>
        <taxon>Flavobacteriaceae</taxon>
        <taxon>Aquimarina</taxon>
    </lineage>
</organism>
<dbReference type="SUPFAM" id="SSF52402">
    <property type="entry name" value="Adenine nucleotide alpha hydrolases-like"/>
    <property type="match status" value="2"/>
</dbReference>
<dbReference type="Proteomes" id="UP000292262">
    <property type="component" value="Unassembled WGS sequence"/>
</dbReference>
<evidence type="ECO:0000313" key="3">
    <source>
        <dbReference type="EMBL" id="RZS99697.1"/>
    </source>
</evidence>
<dbReference type="InterPro" id="IPR006015">
    <property type="entry name" value="Universal_stress_UspA"/>
</dbReference>
<evidence type="ECO:0000259" key="2">
    <source>
        <dbReference type="Pfam" id="PF00582"/>
    </source>
</evidence>
<evidence type="ECO:0000256" key="1">
    <source>
        <dbReference type="ARBA" id="ARBA00008791"/>
    </source>
</evidence>
<dbReference type="PRINTS" id="PR01438">
    <property type="entry name" value="UNVRSLSTRESS"/>
</dbReference>
<evidence type="ECO:0000313" key="4">
    <source>
        <dbReference type="Proteomes" id="UP000292262"/>
    </source>
</evidence>